<reference evidence="1" key="1">
    <citation type="submission" date="2014-12" db="EMBL/GenBank/DDBJ databases">
        <title>Insight into the proteome of Arion vulgaris.</title>
        <authorList>
            <person name="Aradska J."/>
            <person name="Bulat T."/>
            <person name="Smidak R."/>
            <person name="Sarate P."/>
            <person name="Gangsoo J."/>
            <person name="Sialana F."/>
            <person name="Bilban M."/>
            <person name="Lubec G."/>
        </authorList>
    </citation>
    <scope>NUCLEOTIDE SEQUENCE</scope>
    <source>
        <tissue evidence="1">Skin</tissue>
    </source>
</reference>
<sequence length="96" mass="10652">HSGHVNTRQIHKSTNKNEHIYKNPYLCNNSVKKANNNDGKMPVCPSSSNHMFIRGSSSSHMSITASVSYQACVSVCLDVIRHVNICHDLFSSVCFS</sequence>
<dbReference type="AlphaFoldDB" id="A0A0B7A161"/>
<accession>A0A0B7A161</accession>
<evidence type="ECO:0000313" key="1">
    <source>
        <dbReference type="EMBL" id="CEK74322.1"/>
    </source>
</evidence>
<feature type="non-terminal residue" evidence="1">
    <location>
        <position position="96"/>
    </location>
</feature>
<dbReference type="EMBL" id="HACG01027457">
    <property type="protein sequence ID" value="CEK74322.1"/>
    <property type="molecule type" value="Transcribed_RNA"/>
</dbReference>
<name>A0A0B7A161_9EUPU</name>
<gene>
    <name evidence="1" type="primary">ORF90583</name>
</gene>
<feature type="non-terminal residue" evidence="1">
    <location>
        <position position="1"/>
    </location>
</feature>
<organism evidence="1">
    <name type="scientific">Arion vulgaris</name>
    <dbReference type="NCBI Taxonomy" id="1028688"/>
    <lineage>
        <taxon>Eukaryota</taxon>
        <taxon>Metazoa</taxon>
        <taxon>Spiralia</taxon>
        <taxon>Lophotrochozoa</taxon>
        <taxon>Mollusca</taxon>
        <taxon>Gastropoda</taxon>
        <taxon>Heterobranchia</taxon>
        <taxon>Euthyneura</taxon>
        <taxon>Panpulmonata</taxon>
        <taxon>Eupulmonata</taxon>
        <taxon>Stylommatophora</taxon>
        <taxon>Helicina</taxon>
        <taxon>Arionoidea</taxon>
        <taxon>Arionidae</taxon>
        <taxon>Arion</taxon>
    </lineage>
</organism>
<protein>
    <submittedName>
        <fullName evidence="1">Uncharacterized protein</fullName>
    </submittedName>
</protein>
<proteinExistence type="predicted"/>